<dbReference type="InterPro" id="IPR001763">
    <property type="entry name" value="Rhodanese-like_dom"/>
</dbReference>
<dbReference type="InterPro" id="IPR036873">
    <property type="entry name" value="Rhodanese-like_dom_sf"/>
</dbReference>
<dbReference type="EMBL" id="LT549935">
    <property type="protein sequence ID" value="SAL94790.1"/>
    <property type="molecule type" value="Genomic_DNA"/>
</dbReference>
<dbReference type="GO" id="GO:0005739">
    <property type="term" value="C:mitochondrion"/>
    <property type="evidence" value="ECO:0007669"/>
    <property type="project" value="TreeGrafter"/>
</dbReference>
<dbReference type="CDD" id="cd01449">
    <property type="entry name" value="TST_Repeat_2"/>
    <property type="match status" value="1"/>
</dbReference>
<dbReference type="PROSITE" id="PS50206">
    <property type="entry name" value="RHODANESE_3"/>
    <property type="match status" value="2"/>
</dbReference>
<dbReference type="InParanoid" id="A0A163IQ41"/>
<proteinExistence type="predicted"/>
<dbReference type="PROSITE" id="PS00380">
    <property type="entry name" value="RHODANESE_1"/>
    <property type="match status" value="1"/>
</dbReference>
<protein>
    <recommendedName>
        <fullName evidence="3">Rhodanese domain-containing protein</fullName>
    </recommendedName>
</protein>
<keyword evidence="2" id="KW-0677">Repeat</keyword>
<dbReference type="STRING" id="4829.A0A163IQ41"/>
<dbReference type="CDD" id="cd01448">
    <property type="entry name" value="TST_Repeat_1"/>
    <property type="match status" value="1"/>
</dbReference>
<evidence type="ECO:0000313" key="5">
    <source>
        <dbReference type="Proteomes" id="UP000078561"/>
    </source>
</evidence>
<accession>A0A163IQ41</accession>
<dbReference type="SUPFAM" id="SSF52821">
    <property type="entry name" value="Rhodanese/Cell cycle control phosphatase"/>
    <property type="match status" value="2"/>
</dbReference>
<dbReference type="OMA" id="NNNWFAS"/>
<keyword evidence="5" id="KW-1185">Reference proteome</keyword>
<feature type="domain" description="Rhodanese" evidence="3">
    <location>
        <begin position="166"/>
        <end position="280"/>
    </location>
</feature>
<evidence type="ECO:0000259" key="3">
    <source>
        <dbReference type="PROSITE" id="PS50206"/>
    </source>
</evidence>
<dbReference type="AlphaFoldDB" id="A0A163IQ41"/>
<dbReference type="InterPro" id="IPR001307">
    <property type="entry name" value="Thiosulphate_STrfase_CS"/>
</dbReference>
<evidence type="ECO:0000256" key="1">
    <source>
        <dbReference type="ARBA" id="ARBA00022679"/>
    </source>
</evidence>
<evidence type="ECO:0000313" key="4">
    <source>
        <dbReference type="EMBL" id="SAL94790.1"/>
    </source>
</evidence>
<evidence type="ECO:0000256" key="2">
    <source>
        <dbReference type="ARBA" id="ARBA00022737"/>
    </source>
</evidence>
<feature type="domain" description="Rhodanese" evidence="3">
    <location>
        <begin position="23"/>
        <end position="128"/>
    </location>
</feature>
<sequence>MATTTLRSFSSLVSTQELASSLDNKKTKVLDASWHMPNTNRDPYQEFLANHIPGARFFGIDTIKDTSVDLPHMLPSAAAFADSVVYDSVGAFSAARVYWTFKAFGHNQVSILNGGLPAWIQQGLPLSRDNDNGDNTKATYQAKLNPRLVRDYPTVLQNCQRYQQGDDDVAQILDARALARFTGEAPEPRAGLSSGHMPGSICVPFQEVATQDGYYKDEKALYALFESKGVDLNRPIIASCGSGITASVLYFALERAGAKDISVYDGSWTEYADKKDSIIIKDLQ</sequence>
<reference evidence="4" key="1">
    <citation type="submission" date="2016-04" db="EMBL/GenBank/DDBJ databases">
        <authorList>
            <person name="Evans L.H."/>
            <person name="Alamgir A."/>
            <person name="Owens N."/>
            <person name="Weber N.D."/>
            <person name="Virtaneva K."/>
            <person name="Barbian K."/>
            <person name="Babar A."/>
            <person name="Rosenke K."/>
        </authorList>
    </citation>
    <scope>NUCLEOTIDE SEQUENCE [LARGE SCALE GENOMIC DNA]</scope>
    <source>
        <strain evidence="4">CBS 101.48</strain>
    </source>
</reference>
<dbReference type="Pfam" id="PF00581">
    <property type="entry name" value="Rhodanese"/>
    <property type="match status" value="2"/>
</dbReference>
<dbReference type="InterPro" id="IPR045078">
    <property type="entry name" value="TST/MPST-like"/>
</dbReference>
<dbReference type="OrthoDB" id="270167at2759"/>
<keyword evidence="1" id="KW-0808">Transferase</keyword>
<organism evidence="4">
    <name type="scientific">Absidia glauca</name>
    <name type="common">Pin mould</name>
    <dbReference type="NCBI Taxonomy" id="4829"/>
    <lineage>
        <taxon>Eukaryota</taxon>
        <taxon>Fungi</taxon>
        <taxon>Fungi incertae sedis</taxon>
        <taxon>Mucoromycota</taxon>
        <taxon>Mucoromycotina</taxon>
        <taxon>Mucoromycetes</taxon>
        <taxon>Mucorales</taxon>
        <taxon>Cunninghamellaceae</taxon>
        <taxon>Absidia</taxon>
    </lineage>
</organism>
<dbReference type="FunCoup" id="A0A163IQ41">
    <property type="interactions" value="480"/>
</dbReference>
<dbReference type="Gene3D" id="3.40.250.10">
    <property type="entry name" value="Rhodanese-like domain"/>
    <property type="match status" value="2"/>
</dbReference>
<gene>
    <name evidence="4" type="primary">ABSGL_00076.1 scaffold 134</name>
</gene>
<dbReference type="GO" id="GO:0004792">
    <property type="term" value="F:thiosulfate-cyanide sulfurtransferase activity"/>
    <property type="evidence" value="ECO:0007669"/>
    <property type="project" value="InterPro"/>
</dbReference>
<dbReference type="FunFam" id="3.40.250.10:FF:000001">
    <property type="entry name" value="Sulfurtransferase"/>
    <property type="match status" value="1"/>
</dbReference>
<dbReference type="PANTHER" id="PTHR11364">
    <property type="entry name" value="THIOSULFATE SULFERTANSFERASE"/>
    <property type="match status" value="1"/>
</dbReference>
<dbReference type="PANTHER" id="PTHR11364:SF27">
    <property type="entry name" value="SULFURTRANSFERASE"/>
    <property type="match status" value="1"/>
</dbReference>
<dbReference type="SMART" id="SM00450">
    <property type="entry name" value="RHOD"/>
    <property type="match status" value="2"/>
</dbReference>
<dbReference type="Proteomes" id="UP000078561">
    <property type="component" value="Unassembled WGS sequence"/>
</dbReference>
<name>A0A163IQ41_ABSGL</name>